<evidence type="ECO:0000259" key="1">
    <source>
        <dbReference type="Pfam" id="PF00619"/>
    </source>
</evidence>
<dbReference type="PANTHER" id="PTHR14819:SF25">
    <property type="entry name" value="CHROMOSOME UNDETERMINED SCAFFOLD_52, WHOLE GENOME SHOTGUN SEQUENCE"/>
    <property type="match status" value="1"/>
</dbReference>
<dbReference type="GO" id="GO:0042981">
    <property type="term" value="P:regulation of apoptotic process"/>
    <property type="evidence" value="ECO:0007669"/>
    <property type="project" value="InterPro"/>
</dbReference>
<dbReference type="InterPro" id="IPR052986">
    <property type="entry name" value="VLIG_GTPase"/>
</dbReference>
<reference evidence="3 4" key="1">
    <citation type="journal article" date="2017" name="PLoS Biol.">
        <title>The sea cucumber genome provides insights into morphological evolution and visceral regeneration.</title>
        <authorList>
            <person name="Zhang X."/>
            <person name="Sun L."/>
            <person name="Yuan J."/>
            <person name="Sun Y."/>
            <person name="Gao Y."/>
            <person name="Zhang L."/>
            <person name="Li S."/>
            <person name="Dai H."/>
            <person name="Hamel J.F."/>
            <person name="Liu C."/>
            <person name="Yu Y."/>
            <person name="Liu S."/>
            <person name="Lin W."/>
            <person name="Guo K."/>
            <person name="Jin S."/>
            <person name="Xu P."/>
            <person name="Storey K.B."/>
            <person name="Huan P."/>
            <person name="Zhang T."/>
            <person name="Zhou Y."/>
            <person name="Zhang J."/>
            <person name="Lin C."/>
            <person name="Li X."/>
            <person name="Xing L."/>
            <person name="Huo D."/>
            <person name="Sun M."/>
            <person name="Wang L."/>
            <person name="Mercier A."/>
            <person name="Li F."/>
            <person name="Yang H."/>
            <person name="Xiang J."/>
        </authorList>
    </citation>
    <scope>NUCLEOTIDE SEQUENCE [LARGE SCALE GENOMIC DNA]</scope>
    <source>
        <strain evidence="3">Shaxun</strain>
        <tissue evidence="3">Muscle</tissue>
    </source>
</reference>
<dbReference type="PANTHER" id="PTHR14819">
    <property type="entry name" value="GTP-BINDING"/>
    <property type="match status" value="1"/>
</dbReference>
<evidence type="ECO:0000259" key="2">
    <source>
        <dbReference type="Pfam" id="PF25496"/>
    </source>
</evidence>
<dbReference type="STRING" id="307972.A0A2G8JK45"/>
<dbReference type="Pfam" id="PF25496">
    <property type="entry name" value="URGCP"/>
    <property type="match status" value="1"/>
</dbReference>
<dbReference type="Proteomes" id="UP000230750">
    <property type="component" value="Unassembled WGS sequence"/>
</dbReference>
<dbReference type="Gene3D" id="1.10.533.10">
    <property type="entry name" value="Death Domain, Fas"/>
    <property type="match status" value="2"/>
</dbReference>
<comment type="caution">
    <text evidence="3">The sequence shown here is derived from an EMBL/GenBank/DDBJ whole genome shotgun (WGS) entry which is preliminary data.</text>
</comment>
<dbReference type="OrthoDB" id="1597724at2759"/>
<evidence type="ECO:0000313" key="4">
    <source>
        <dbReference type="Proteomes" id="UP000230750"/>
    </source>
</evidence>
<dbReference type="Pfam" id="PF00619">
    <property type="entry name" value="CARD"/>
    <property type="match status" value="1"/>
</dbReference>
<feature type="domain" description="Up-regulator of cell proliferation-like" evidence="2">
    <location>
        <begin position="791"/>
        <end position="1081"/>
    </location>
</feature>
<evidence type="ECO:0000313" key="3">
    <source>
        <dbReference type="EMBL" id="PIK36113.1"/>
    </source>
</evidence>
<dbReference type="InterPro" id="IPR057365">
    <property type="entry name" value="URGCP"/>
</dbReference>
<proteinExistence type="predicted"/>
<organism evidence="3 4">
    <name type="scientific">Stichopus japonicus</name>
    <name type="common">Sea cucumber</name>
    <dbReference type="NCBI Taxonomy" id="307972"/>
    <lineage>
        <taxon>Eukaryota</taxon>
        <taxon>Metazoa</taxon>
        <taxon>Echinodermata</taxon>
        <taxon>Eleutherozoa</taxon>
        <taxon>Echinozoa</taxon>
        <taxon>Holothuroidea</taxon>
        <taxon>Aspidochirotacea</taxon>
        <taxon>Aspidochirotida</taxon>
        <taxon>Stichopodidae</taxon>
        <taxon>Apostichopus</taxon>
    </lineage>
</organism>
<gene>
    <name evidence="3" type="ORF">BSL78_27056</name>
</gene>
<dbReference type="EMBL" id="MRZV01001740">
    <property type="protein sequence ID" value="PIK36113.1"/>
    <property type="molecule type" value="Genomic_DNA"/>
</dbReference>
<name>A0A2G8JK45_STIJA</name>
<dbReference type="CDD" id="cd01671">
    <property type="entry name" value="CARD"/>
    <property type="match status" value="1"/>
</dbReference>
<keyword evidence="4" id="KW-1185">Reference proteome</keyword>
<dbReference type="InterPro" id="IPR011029">
    <property type="entry name" value="DEATH-like_dom_sf"/>
</dbReference>
<feature type="domain" description="CARD" evidence="1">
    <location>
        <begin position="550"/>
        <end position="617"/>
    </location>
</feature>
<accession>A0A2G8JK45</accession>
<dbReference type="InterPro" id="IPR001315">
    <property type="entry name" value="CARD"/>
</dbReference>
<sequence length="1289" mass="149964">MNNNRMEYVQTKVLDGMMKELLEEFEPIYVLAALVQKNIVDEEDENQIKARKFREERVMITRSALQCKHYDDRWLLRFAEVLEVSTWYRTLGEKLRKETERVIKEIEDLQELYSVPDESFLCLSHLLHIATAIQESDARKLLEYFQVPNTNSNDLGKTLVKFLLCNKIPILRLKEACNKYKLKYLQDINAKHDMILSFPEVTVQINPTKPNHPTFTKLKKFMMGKRRVSKSVEEEEFGMKLLFKVPTAESLDKLKTNIDSGRFLQDILTIYKDETGDNDLIVSLKERKSIELIYEEKQFKELLQHGANEEKSRQHTFDYLDMMDRLIETMDVSDIDLLCKYFDVDHKSLERIQGSINPKREFIHVCRRKKIWTSGDTLHLLEAVKSTQLTRLQGIIEDFNDMSLCPEVTLTMKSNVPSGAMAEFEEFLLSSKKRLDTEFRREFKVHLVDCEKGSIVFRLKVPSKDSLDQLIRDIHSGRLLKKLMTMYNERSQKETITILEDGKFSIKLSYDTKEVTDASNVFKQTNFTIKDQWKRALMRVQTFMEEEFDPFSVMEILTGNGTLTSTEVDALKATAKRKQRVRLFISFLETKEETAFNSFRLALEGCFYYEELAKALNSEVKGSQSGYLFSGVTEDMTEGSQMSCKTDEISQQCSTDEVDFDIFLESSGNWNIVRAPTKRFVEEEQMDASLSTHKRLKTTKEVQELAEKGGIYPGTTSNVGNERTDMKDPFDDFLYKIGISNLNAGKLTLEDFLKVRNGHTSIDYVTSFWQKITSLDYRAVLPQHLVPSDISMRDFIFCIFHCADEFLKQDIIEKLSACQLAVPLVLGGVKDKNPQLLLWACRRIVKKWKGEGDAFALEQPIVAYPTYTVSVLRIGNVRMSKSKLLNYMLGYSQGYGLHPFFLNKDNDKLDPRFSHGSIESAWFLPMVGNDGEIFKNVTTFFNLRGDCRDYPVQRKFACMSANLTIAIIATEKRSEYVNTIRELKKISSKTLFIAVKDKRNTNGSERSSLPTKKDNWIFVKTIQVDTISRMVCEIIADSCNRNRQTETLLSIEQIAEKCRPYLDVDEDKKECSKAHTFVKDIFGSVEYKDVLEFKQKSFPLQESWREWVELDKAHFESENDDDESFELQREKIIQAKTKQRKIQLEAQLSNTMKLYHSTIEREKNNHDYLQYFLGFLNDKIYQTVSDTILDGMKTILKLEEELSQKESLKEQSSAVSVDDVVDKDGEKGRSVRTCENMRQERKLLLKKCRDNNLGFEHFMREIGQLFEAYEEFLRRNTNHKYCFVPINCR</sequence>
<protein>
    <submittedName>
        <fullName evidence="3">Putative up-regulator of cell proliferation-like</fullName>
    </submittedName>
</protein>
<dbReference type="SUPFAM" id="SSF47986">
    <property type="entry name" value="DEATH domain"/>
    <property type="match status" value="1"/>
</dbReference>